<feature type="domain" description="HTH tetR-type" evidence="5">
    <location>
        <begin position="18"/>
        <end position="78"/>
    </location>
</feature>
<evidence type="ECO:0000256" key="2">
    <source>
        <dbReference type="ARBA" id="ARBA00023125"/>
    </source>
</evidence>
<dbReference type="PROSITE" id="PS50977">
    <property type="entry name" value="HTH_TETR_2"/>
    <property type="match status" value="1"/>
</dbReference>
<dbReference type="InterPro" id="IPR011075">
    <property type="entry name" value="TetR_C"/>
</dbReference>
<feature type="DNA-binding region" description="H-T-H motif" evidence="4">
    <location>
        <begin position="41"/>
        <end position="60"/>
    </location>
</feature>
<dbReference type="SUPFAM" id="SSF48498">
    <property type="entry name" value="Tetracyclin repressor-like, C-terminal domain"/>
    <property type="match status" value="1"/>
</dbReference>
<dbReference type="RefSeq" id="WP_179777608.1">
    <property type="nucleotide sequence ID" value="NZ_JACCFK010000002.1"/>
</dbReference>
<dbReference type="InterPro" id="IPR009057">
    <property type="entry name" value="Homeodomain-like_sf"/>
</dbReference>
<dbReference type="GO" id="GO:0003700">
    <property type="term" value="F:DNA-binding transcription factor activity"/>
    <property type="evidence" value="ECO:0007669"/>
    <property type="project" value="TreeGrafter"/>
</dbReference>
<keyword evidence="1" id="KW-0805">Transcription regulation</keyword>
<dbReference type="PANTHER" id="PTHR30055:SF148">
    <property type="entry name" value="TETR-FAMILY TRANSCRIPTIONAL REGULATOR"/>
    <property type="match status" value="1"/>
</dbReference>
<dbReference type="InterPro" id="IPR050109">
    <property type="entry name" value="HTH-type_TetR-like_transc_reg"/>
</dbReference>
<evidence type="ECO:0000313" key="6">
    <source>
        <dbReference type="EMBL" id="NYI93434.1"/>
    </source>
</evidence>
<dbReference type="Pfam" id="PF16859">
    <property type="entry name" value="TetR_C_11"/>
    <property type="match status" value="1"/>
</dbReference>
<dbReference type="Pfam" id="PF00440">
    <property type="entry name" value="TetR_N"/>
    <property type="match status" value="1"/>
</dbReference>
<protein>
    <submittedName>
        <fullName evidence="6">AcrR family transcriptional regulator</fullName>
    </submittedName>
</protein>
<organism evidence="6 7">
    <name type="scientific">Amycolatopsis endophytica</name>
    <dbReference type="NCBI Taxonomy" id="860233"/>
    <lineage>
        <taxon>Bacteria</taxon>
        <taxon>Bacillati</taxon>
        <taxon>Actinomycetota</taxon>
        <taxon>Actinomycetes</taxon>
        <taxon>Pseudonocardiales</taxon>
        <taxon>Pseudonocardiaceae</taxon>
        <taxon>Amycolatopsis</taxon>
    </lineage>
</organism>
<dbReference type="AlphaFoldDB" id="A0A853BFB6"/>
<dbReference type="GO" id="GO:0000976">
    <property type="term" value="F:transcription cis-regulatory region binding"/>
    <property type="evidence" value="ECO:0007669"/>
    <property type="project" value="TreeGrafter"/>
</dbReference>
<evidence type="ECO:0000256" key="1">
    <source>
        <dbReference type="ARBA" id="ARBA00023015"/>
    </source>
</evidence>
<evidence type="ECO:0000259" key="5">
    <source>
        <dbReference type="PROSITE" id="PS50977"/>
    </source>
</evidence>
<evidence type="ECO:0000256" key="3">
    <source>
        <dbReference type="ARBA" id="ARBA00023163"/>
    </source>
</evidence>
<evidence type="ECO:0000313" key="7">
    <source>
        <dbReference type="Proteomes" id="UP000549616"/>
    </source>
</evidence>
<reference evidence="6 7" key="1">
    <citation type="submission" date="2020-07" db="EMBL/GenBank/DDBJ databases">
        <title>Sequencing the genomes of 1000 actinobacteria strains.</title>
        <authorList>
            <person name="Klenk H.-P."/>
        </authorList>
    </citation>
    <scope>NUCLEOTIDE SEQUENCE [LARGE SCALE GENOMIC DNA]</scope>
    <source>
        <strain evidence="6 7">DSM 104006</strain>
    </source>
</reference>
<dbReference type="Gene3D" id="1.10.10.60">
    <property type="entry name" value="Homeodomain-like"/>
    <property type="match status" value="1"/>
</dbReference>
<dbReference type="Gene3D" id="1.10.357.10">
    <property type="entry name" value="Tetracycline Repressor, domain 2"/>
    <property type="match status" value="1"/>
</dbReference>
<gene>
    <name evidence="6" type="ORF">HNR02_006809</name>
</gene>
<sequence length="201" mass="22077">MTEPESATPRRRPGGRTARKREMVIDAAMSLLVEVTYEDLTVDAVADRAGVHRATVYRRWGDVGGLIADVFETASDDEWAPADTGSLFGDLVSINREVFDALEVESSLTRTLISASFHWDQAANALRSFWRDRYRRCEVVVDRAVVRGEVPTGTNANRVVVTATAPIYHRLVLLREPPDPAVVEDAARDAVAAARAQVLSG</sequence>
<name>A0A853BFB6_9PSEU</name>
<keyword evidence="7" id="KW-1185">Reference proteome</keyword>
<dbReference type="SUPFAM" id="SSF46689">
    <property type="entry name" value="Homeodomain-like"/>
    <property type="match status" value="1"/>
</dbReference>
<dbReference type="EMBL" id="JACCFK010000002">
    <property type="protein sequence ID" value="NYI93434.1"/>
    <property type="molecule type" value="Genomic_DNA"/>
</dbReference>
<evidence type="ECO:0000256" key="4">
    <source>
        <dbReference type="PROSITE-ProRule" id="PRU00335"/>
    </source>
</evidence>
<accession>A0A853BFB6</accession>
<comment type="caution">
    <text evidence="6">The sequence shown here is derived from an EMBL/GenBank/DDBJ whole genome shotgun (WGS) entry which is preliminary data.</text>
</comment>
<keyword evidence="3" id="KW-0804">Transcription</keyword>
<dbReference type="PANTHER" id="PTHR30055">
    <property type="entry name" value="HTH-TYPE TRANSCRIPTIONAL REGULATOR RUTR"/>
    <property type="match status" value="1"/>
</dbReference>
<keyword evidence="2 4" id="KW-0238">DNA-binding</keyword>
<dbReference type="InterPro" id="IPR036271">
    <property type="entry name" value="Tet_transcr_reg_TetR-rel_C_sf"/>
</dbReference>
<proteinExistence type="predicted"/>
<dbReference type="InterPro" id="IPR001647">
    <property type="entry name" value="HTH_TetR"/>
</dbReference>
<dbReference type="Proteomes" id="UP000549616">
    <property type="component" value="Unassembled WGS sequence"/>
</dbReference>